<evidence type="ECO:0000256" key="1">
    <source>
        <dbReference type="SAM" id="MobiDB-lite"/>
    </source>
</evidence>
<reference evidence="2" key="1">
    <citation type="journal article" date="2014" name="Int. J. Syst. Evol. Microbiol.">
        <title>Complete genome sequence of Corynebacterium casei LMG S-19264T (=DSM 44701T), isolated from a smear-ripened cheese.</title>
        <authorList>
            <consortium name="US DOE Joint Genome Institute (JGI-PGF)"/>
            <person name="Walter F."/>
            <person name="Albersmeier A."/>
            <person name="Kalinowski J."/>
            <person name="Ruckert C."/>
        </authorList>
    </citation>
    <scope>NUCLEOTIDE SEQUENCE</scope>
    <source>
        <strain evidence="2">CGMCC 4.5737</strain>
    </source>
</reference>
<comment type="caution">
    <text evidence="2">The sequence shown here is derived from an EMBL/GenBank/DDBJ whole genome shotgun (WGS) entry which is preliminary data.</text>
</comment>
<proteinExistence type="predicted"/>
<dbReference type="EMBL" id="BMMK01000044">
    <property type="protein sequence ID" value="GGM79315.1"/>
    <property type="molecule type" value="Genomic_DNA"/>
</dbReference>
<reference evidence="2" key="2">
    <citation type="submission" date="2020-09" db="EMBL/GenBank/DDBJ databases">
        <authorList>
            <person name="Sun Q."/>
            <person name="Zhou Y."/>
        </authorList>
    </citation>
    <scope>NUCLEOTIDE SEQUENCE</scope>
    <source>
        <strain evidence="2">CGMCC 4.5737</strain>
    </source>
</reference>
<evidence type="ECO:0000313" key="3">
    <source>
        <dbReference type="Proteomes" id="UP000637578"/>
    </source>
</evidence>
<gene>
    <name evidence="2" type="ORF">GCM10012275_57350</name>
</gene>
<sequence length="214" mass="23167">MTPPMDEPIDARLIGANPDQLLAIAHAMRNGTPLTIPRLRAPYKGRKQPAPGEAWEHLLRFQITGISNQDGGRSPSPASSTTPTDTAPPATTHRRELHRQTWHPLRPGDVVLVQPDHTGYGATYAAVESPAGPDRRDGSARLILLTAATHDDDAGGITPDIEPIDLDTLTGQTPPVAARTSTLFDLWFDRQIGPRRLTIVRAGRVVHDGPGRHP</sequence>
<accession>A0A8J3CDQ8</accession>
<dbReference type="RefSeq" id="WP_189061554.1">
    <property type="nucleotide sequence ID" value="NZ_BMMK01000044.1"/>
</dbReference>
<organism evidence="2 3">
    <name type="scientific">Longimycelium tulufanense</name>
    <dbReference type="NCBI Taxonomy" id="907463"/>
    <lineage>
        <taxon>Bacteria</taxon>
        <taxon>Bacillati</taxon>
        <taxon>Actinomycetota</taxon>
        <taxon>Actinomycetes</taxon>
        <taxon>Pseudonocardiales</taxon>
        <taxon>Pseudonocardiaceae</taxon>
        <taxon>Longimycelium</taxon>
    </lineage>
</organism>
<dbReference type="AlphaFoldDB" id="A0A8J3CDQ8"/>
<name>A0A8J3CDQ8_9PSEU</name>
<protein>
    <submittedName>
        <fullName evidence="2">Uncharacterized protein</fullName>
    </submittedName>
</protein>
<feature type="region of interest" description="Disordered" evidence="1">
    <location>
        <begin position="66"/>
        <end position="109"/>
    </location>
</feature>
<feature type="compositionally biased region" description="Low complexity" evidence="1">
    <location>
        <begin position="74"/>
        <end position="91"/>
    </location>
</feature>
<dbReference type="Proteomes" id="UP000637578">
    <property type="component" value="Unassembled WGS sequence"/>
</dbReference>
<keyword evidence="3" id="KW-1185">Reference proteome</keyword>
<evidence type="ECO:0000313" key="2">
    <source>
        <dbReference type="EMBL" id="GGM79315.1"/>
    </source>
</evidence>